<comment type="caution">
    <text evidence="5">The sequence shown here is derived from an EMBL/GenBank/DDBJ whole genome shotgun (WGS) entry which is preliminary data.</text>
</comment>
<evidence type="ECO:0000256" key="2">
    <source>
        <dbReference type="ARBA" id="ARBA00023242"/>
    </source>
</evidence>
<dbReference type="GO" id="GO:0000977">
    <property type="term" value="F:RNA polymerase II transcription regulatory region sequence-specific DNA binding"/>
    <property type="evidence" value="ECO:0007669"/>
    <property type="project" value="TreeGrafter"/>
</dbReference>
<keyword evidence="2" id="KW-0539">Nucleus</keyword>
<reference evidence="5 6" key="1">
    <citation type="submission" date="2019-12" db="EMBL/GenBank/DDBJ databases">
        <authorList>
            <person name="Alioto T."/>
            <person name="Alioto T."/>
            <person name="Gomez Garrido J."/>
        </authorList>
    </citation>
    <scope>NUCLEOTIDE SEQUENCE [LARGE SCALE GENOMIC DNA]</scope>
</reference>
<evidence type="ECO:0000313" key="5">
    <source>
        <dbReference type="EMBL" id="CAA3002876.1"/>
    </source>
</evidence>
<evidence type="ECO:0000313" key="6">
    <source>
        <dbReference type="Proteomes" id="UP000594638"/>
    </source>
</evidence>
<dbReference type="Pfam" id="PF16135">
    <property type="entry name" value="TDBD"/>
    <property type="match status" value="1"/>
</dbReference>
<dbReference type="Proteomes" id="UP000594638">
    <property type="component" value="Unassembled WGS sequence"/>
</dbReference>
<name>A0A8S0TF97_OLEEU</name>
<dbReference type="InterPro" id="IPR032308">
    <property type="entry name" value="TDBD"/>
</dbReference>
<dbReference type="EMBL" id="CACTIH010005887">
    <property type="protein sequence ID" value="CAA3002876.1"/>
    <property type="molecule type" value="Genomic_DNA"/>
</dbReference>
<dbReference type="PANTHER" id="PTHR47025">
    <property type="entry name" value="AUTOIMMUNE REGULATOR"/>
    <property type="match status" value="1"/>
</dbReference>
<sequence>MSSQNKSIWISRDHGSLANGEMDYDTSARIEQKRAHQWSMDSSEQELFSNKKQAVEPASNSPTLGAENMSMSLFGNSPSTQSDQISDCLFGTKLVRSSSFADKNASVFVPGDLNMGKKGFVDQLENNSSICLSMFRDVEVPLCLNTGVRKVKVNQVVSENQLSEFVGESFNPGDKNKITSPTFHRTGNGVSLAPAYNTGDRSTIMEPVFCKTNENSISVEQASNKRDGNFMLMGHHYDNLLSIGQAFDKRNYNFISIGEQCEKENGNLMSIGPNYFKGNENFIAMDAFYNKANEDFLSAGPTCDKGVIDITSMTSLHGQQDATVASLGNIYNYGNSSILTTGQTHNNGKGTTISFGVFQDNPDESDPSGRSISNHDGLLNQFSAQPSEELGQKGSLNFPSTTIVSASTSRTGSSPKNKEQKTTKKVPSNNFPSNVKSLLSTGILDGVPVKYVSWSREKNLQGVVNGTGYLCACKECKFSNEVNAYEFERHAGCKTKHPNNHIYFENGKTIYAVVQELKSTPQDKLFETIEKVTGSSVNQKNFRTWKASYQAATRELQRIYGKDEVAVPS</sequence>
<evidence type="ECO:0000259" key="4">
    <source>
        <dbReference type="Pfam" id="PF16135"/>
    </source>
</evidence>
<dbReference type="GO" id="GO:0042393">
    <property type="term" value="F:histone binding"/>
    <property type="evidence" value="ECO:0007669"/>
    <property type="project" value="TreeGrafter"/>
</dbReference>
<feature type="compositionally biased region" description="Polar residues" evidence="3">
    <location>
        <begin position="368"/>
        <end position="386"/>
    </location>
</feature>
<feature type="region of interest" description="Disordered" evidence="3">
    <location>
        <begin position="351"/>
        <end position="431"/>
    </location>
</feature>
<feature type="domain" description="Tify" evidence="4">
    <location>
        <begin position="462"/>
        <end position="516"/>
    </location>
</feature>
<proteinExistence type="predicted"/>
<dbReference type="GO" id="GO:0045944">
    <property type="term" value="P:positive regulation of transcription by RNA polymerase II"/>
    <property type="evidence" value="ECO:0007669"/>
    <property type="project" value="TreeGrafter"/>
</dbReference>
<dbReference type="OrthoDB" id="1863332at2759"/>
<evidence type="ECO:0000256" key="1">
    <source>
        <dbReference type="ARBA" id="ARBA00004123"/>
    </source>
</evidence>
<keyword evidence="6" id="KW-1185">Reference proteome</keyword>
<dbReference type="GO" id="GO:0003682">
    <property type="term" value="F:chromatin binding"/>
    <property type="evidence" value="ECO:0007669"/>
    <property type="project" value="TreeGrafter"/>
</dbReference>
<comment type="subcellular location">
    <subcellularLocation>
        <location evidence="1">Nucleus</location>
    </subcellularLocation>
</comment>
<feature type="compositionally biased region" description="Polar residues" evidence="3">
    <location>
        <begin position="394"/>
        <end position="415"/>
    </location>
</feature>
<dbReference type="AlphaFoldDB" id="A0A8S0TF97"/>
<protein>
    <recommendedName>
        <fullName evidence="4">Tify domain-containing protein</fullName>
    </recommendedName>
</protein>
<accession>A0A8S0TF97</accession>
<gene>
    <name evidence="5" type="ORF">OLEA9_A048299</name>
</gene>
<organism evidence="5 6">
    <name type="scientific">Olea europaea subsp. europaea</name>
    <dbReference type="NCBI Taxonomy" id="158383"/>
    <lineage>
        <taxon>Eukaryota</taxon>
        <taxon>Viridiplantae</taxon>
        <taxon>Streptophyta</taxon>
        <taxon>Embryophyta</taxon>
        <taxon>Tracheophyta</taxon>
        <taxon>Spermatophyta</taxon>
        <taxon>Magnoliopsida</taxon>
        <taxon>eudicotyledons</taxon>
        <taxon>Gunneridae</taxon>
        <taxon>Pentapetalae</taxon>
        <taxon>asterids</taxon>
        <taxon>lamiids</taxon>
        <taxon>Lamiales</taxon>
        <taxon>Oleaceae</taxon>
        <taxon>Oleeae</taxon>
        <taxon>Olea</taxon>
    </lineage>
</organism>
<dbReference type="Gramene" id="OE9A048299T5">
    <property type="protein sequence ID" value="OE9A048299C5"/>
    <property type="gene ID" value="OE9A048299"/>
</dbReference>
<evidence type="ECO:0000256" key="3">
    <source>
        <dbReference type="SAM" id="MobiDB-lite"/>
    </source>
</evidence>
<dbReference type="PANTHER" id="PTHR47025:SF9">
    <property type="entry name" value="PROTEIN, PUTATIVE-RELATED"/>
    <property type="match status" value="1"/>
</dbReference>
<dbReference type="GO" id="GO:0005634">
    <property type="term" value="C:nucleus"/>
    <property type="evidence" value="ECO:0007669"/>
    <property type="project" value="UniProtKB-SubCell"/>
</dbReference>